<sequence>MKSNRIKVKTCRKCKTPIHENSLQDYCSTCFKIVEEIFDKIREYLREYPGSTAFEIEQRLGIPVHVVNNFVRDGRLVEITNLNLNLQCLRCDGLLLSAHHKYCPGCEEEMMRSFQDAKDSLTKPQDKRLDGGKMRFKTYWD</sequence>
<dbReference type="EMBL" id="JAFBEE010000002">
    <property type="protein sequence ID" value="MBM7613976.1"/>
    <property type="molecule type" value="Genomic_DNA"/>
</dbReference>
<evidence type="ECO:0000313" key="1">
    <source>
        <dbReference type="EMBL" id="MBM7613976.1"/>
    </source>
</evidence>
<proteinExistence type="predicted"/>
<keyword evidence="2" id="KW-1185">Reference proteome</keyword>
<name>A0ABS2NM24_9FIRM</name>
<reference evidence="1 2" key="1">
    <citation type="submission" date="2021-01" db="EMBL/GenBank/DDBJ databases">
        <title>Genomic Encyclopedia of Type Strains, Phase IV (KMG-IV): sequencing the most valuable type-strain genomes for metagenomic binning, comparative biology and taxonomic classification.</title>
        <authorList>
            <person name="Goeker M."/>
        </authorList>
    </citation>
    <scope>NUCLEOTIDE SEQUENCE [LARGE SCALE GENOMIC DNA]</scope>
    <source>
        <strain evidence="1 2">DSM 25890</strain>
    </source>
</reference>
<accession>A0ABS2NM24</accession>
<comment type="caution">
    <text evidence="1">The sequence shown here is derived from an EMBL/GenBank/DDBJ whole genome shotgun (WGS) entry which is preliminary data.</text>
</comment>
<protein>
    <submittedName>
        <fullName evidence="1">Zn finger protein HypA/HybF involved in hydrogenase expression</fullName>
    </submittedName>
</protein>
<organism evidence="1 2">
    <name type="scientific">Alkaliphilus hydrothermalis</name>
    <dbReference type="NCBI Taxonomy" id="1482730"/>
    <lineage>
        <taxon>Bacteria</taxon>
        <taxon>Bacillati</taxon>
        <taxon>Bacillota</taxon>
        <taxon>Clostridia</taxon>
        <taxon>Peptostreptococcales</taxon>
        <taxon>Natronincolaceae</taxon>
        <taxon>Alkaliphilus</taxon>
    </lineage>
</organism>
<evidence type="ECO:0000313" key="2">
    <source>
        <dbReference type="Proteomes" id="UP001314796"/>
    </source>
</evidence>
<gene>
    <name evidence="1" type="ORF">JOC73_000485</name>
</gene>
<dbReference type="Proteomes" id="UP001314796">
    <property type="component" value="Unassembled WGS sequence"/>
</dbReference>
<dbReference type="RefSeq" id="WP_204400257.1">
    <property type="nucleotide sequence ID" value="NZ_JAFBEE010000002.1"/>
</dbReference>